<keyword evidence="3" id="KW-1185">Reference proteome</keyword>
<evidence type="ECO:0000313" key="2">
    <source>
        <dbReference type="EMBL" id="ODA68049.1"/>
    </source>
</evidence>
<name>A0A1E2S148_9HYPH</name>
<comment type="caution">
    <text evidence="2">The sequence shown here is derived from an EMBL/GenBank/DDBJ whole genome shotgun (WGS) entry which is preliminary data.</text>
</comment>
<accession>A0A1E2S148</accession>
<gene>
    <name evidence="2" type="ORF">A7A08_01219</name>
</gene>
<keyword evidence="1" id="KW-0472">Membrane</keyword>
<reference evidence="2 3" key="1">
    <citation type="submission" date="2016-07" db="EMBL/GenBank/DDBJ databases">
        <title>Draft genome sequence of Methyloligella halotolerans C2T (VKM B-2706T=CCUG 61687T=DSM 25045T), a halotolerant polyhydroxybutyrate accumulating methylotroph.</title>
        <authorList>
            <person name="Vasilenko O.V."/>
            <person name="Doronina N.V."/>
            <person name="Poroshina M.N."/>
            <person name="Tarlachkov S.V."/>
            <person name="Trotsenko Y.A."/>
        </authorList>
    </citation>
    <scope>NUCLEOTIDE SEQUENCE [LARGE SCALE GENOMIC DNA]</scope>
    <source>
        <strain evidence="2 3">VKM B-2706</strain>
    </source>
</reference>
<feature type="transmembrane region" description="Helical" evidence="1">
    <location>
        <begin position="91"/>
        <end position="117"/>
    </location>
</feature>
<keyword evidence="1" id="KW-0812">Transmembrane</keyword>
<proteinExistence type="predicted"/>
<keyword evidence="1" id="KW-1133">Transmembrane helix</keyword>
<organism evidence="2 3">
    <name type="scientific">Methyloligella halotolerans</name>
    <dbReference type="NCBI Taxonomy" id="1177755"/>
    <lineage>
        <taxon>Bacteria</taxon>
        <taxon>Pseudomonadati</taxon>
        <taxon>Pseudomonadota</taxon>
        <taxon>Alphaproteobacteria</taxon>
        <taxon>Hyphomicrobiales</taxon>
        <taxon>Hyphomicrobiaceae</taxon>
        <taxon>Methyloligella</taxon>
    </lineage>
</organism>
<evidence type="ECO:0000256" key="1">
    <source>
        <dbReference type="SAM" id="Phobius"/>
    </source>
</evidence>
<dbReference type="AlphaFoldDB" id="A0A1E2S148"/>
<dbReference type="EMBL" id="MASI01000002">
    <property type="protein sequence ID" value="ODA68049.1"/>
    <property type="molecule type" value="Genomic_DNA"/>
</dbReference>
<sequence>MVFYAAPRSRCRNLGRPDLQGSGLAGMSLKWFLILFFLIVLIAGAPLWVTMGAGLVADYYGCSLNEGSIQPCMIGGEDYGHGLYTLMMMGWFGIATVPIGFTALCILCAVFALTWILKFLRDRR</sequence>
<protein>
    <submittedName>
        <fullName evidence="2">Uncharacterized protein</fullName>
    </submittedName>
</protein>
<dbReference type="STRING" id="1177755.A7A08_01219"/>
<feature type="transmembrane region" description="Helical" evidence="1">
    <location>
        <begin position="31"/>
        <end position="49"/>
    </location>
</feature>
<dbReference type="Proteomes" id="UP000095087">
    <property type="component" value="Unassembled WGS sequence"/>
</dbReference>
<evidence type="ECO:0000313" key="3">
    <source>
        <dbReference type="Proteomes" id="UP000095087"/>
    </source>
</evidence>